<feature type="active site" description="Proton donor" evidence="3">
    <location>
        <position position="177"/>
    </location>
</feature>
<evidence type="ECO:0000256" key="2">
    <source>
        <dbReference type="ARBA" id="ARBA00038358"/>
    </source>
</evidence>
<dbReference type="RefSeq" id="WP_210513335.1">
    <property type="nucleotide sequence ID" value="NZ_JAFIDN010000016.1"/>
</dbReference>
<keyword evidence="6" id="KW-1185">Reference proteome</keyword>
<organism evidence="5 6">
    <name type="scientific">Natronogracilivirga saccharolytica</name>
    <dbReference type="NCBI Taxonomy" id="2812953"/>
    <lineage>
        <taxon>Bacteria</taxon>
        <taxon>Pseudomonadati</taxon>
        <taxon>Balneolota</taxon>
        <taxon>Balneolia</taxon>
        <taxon>Balneolales</taxon>
        <taxon>Cyclonatronaceae</taxon>
        <taxon>Natronogracilivirga</taxon>
    </lineage>
</organism>
<feature type="binding site" evidence="4">
    <location>
        <position position="115"/>
    </location>
    <ligand>
        <name>substrate</name>
    </ligand>
</feature>
<evidence type="ECO:0000256" key="4">
    <source>
        <dbReference type="PIRSR" id="PIRSR610905-2"/>
    </source>
</evidence>
<comment type="similarity">
    <text evidence="2">Belongs to the glycosyl hydrolase 88 family.</text>
</comment>
<dbReference type="Proteomes" id="UP000673975">
    <property type="component" value="Unassembled WGS sequence"/>
</dbReference>
<name>A0A8J7RMU5_9BACT</name>
<proteinExistence type="inferred from homology"/>
<evidence type="ECO:0000313" key="5">
    <source>
        <dbReference type="EMBL" id="MBP3193875.1"/>
    </source>
</evidence>
<dbReference type="InterPro" id="IPR052369">
    <property type="entry name" value="UG_Glycosaminoglycan_Hydrolase"/>
</dbReference>
<dbReference type="Gene3D" id="1.50.10.10">
    <property type="match status" value="1"/>
</dbReference>
<evidence type="ECO:0000256" key="1">
    <source>
        <dbReference type="ARBA" id="ARBA00022801"/>
    </source>
</evidence>
<sequence length="403" mass="46528">MKYTIFLLIATFFLTSCTTENRTCLDTEKWLDFSVEQMDQALDLLDADEDQIPRNIPPGEKGWNTTGIHGWTSGFWPGLLWYAYESTEEEKWREHAHHWNMKLEPLRRWENINHDLGFMMYNSFGNGLRLTGNEDYHPILVDGAGLLMSLYNPTVGTILSWPFAIERYDGRHNTIVDNMINLEYLFWASSTTEDTSYREAAINHARHTAEHNIRSNSSTYHVALFNKETGDFEEAVTHQGAFDESMWARGQAWGIYGFTMTYRETGMDEFKDTARMLADKFIKELPDDLVPYWDFDAPNIPDEEKDASAAAIAASAMLELSELVTEPVDREFYREKAVNILNSLVNNYRSDGSNVAILWHSVGNRNRDEGGEVDQPIIYADYYFVEALLREEALQKKYPDFCS</sequence>
<comment type="caution">
    <text evidence="5">The sequence shown here is derived from an EMBL/GenBank/DDBJ whole genome shotgun (WGS) entry which is preliminary data.</text>
</comment>
<accession>A0A8J7RMU5</accession>
<dbReference type="PROSITE" id="PS51257">
    <property type="entry name" value="PROKAR_LIPOPROTEIN"/>
    <property type="match status" value="1"/>
</dbReference>
<dbReference type="PANTHER" id="PTHR36845">
    <property type="entry name" value="HYDROLASE, PUTATIVE (AFU_ORTHOLOGUE AFUA_7G05090)-RELATED"/>
    <property type="match status" value="1"/>
</dbReference>
<evidence type="ECO:0000313" key="6">
    <source>
        <dbReference type="Proteomes" id="UP000673975"/>
    </source>
</evidence>
<keyword evidence="1 5" id="KW-0378">Hydrolase</keyword>
<dbReference type="Pfam" id="PF07470">
    <property type="entry name" value="Glyco_hydro_88"/>
    <property type="match status" value="1"/>
</dbReference>
<dbReference type="SUPFAM" id="SSF48208">
    <property type="entry name" value="Six-hairpin glycosidases"/>
    <property type="match status" value="1"/>
</dbReference>
<feature type="binding site" evidence="4">
    <location>
        <position position="177"/>
    </location>
    <ligand>
        <name>substrate</name>
    </ligand>
</feature>
<dbReference type="PANTHER" id="PTHR36845:SF1">
    <property type="entry name" value="HYDROLASE, PUTATIVE (AFU_ORTHOLOGUE AFUA_7G05090)-RELATED"/>
    <property type="match status" value="1"/>
</dbReference>
<gene>
    <name evidence="5" type="ORF">NATSA_14455</name>
</gene>
<dbReference type="InterPro" id="IPR010905">
    <property type="entry name" value="Glyco_hydro_88"/>
</dbReference>
<feature type="active site" description="Nucleophile" evidence="3">
    <location>
        <position position="115"/>
    </location>
</feature>
<dbReference type="AlphaFoldDB" id="A0A8J7RMU5"/>
<dbReference type="InterPro" id="IPR012341">
    <property type="entry name" value="6hp_glycosidase-like_sf"/>
</dbReference>
<dbReference type="EMBL" id="JAFIDN010000016">
    <property type="protein sequence ID" value="MBP3193875.1"/>
    <property type="molecule type" value="Genomic_DNA"/>
</dbReference>
<dbReference type="InterPro" id="IPR008928">
    <property type="entry name" value="6-hairpin_glycosidase_sf"/>
</dbReference>
<dbReference type="GO" id="GO:0052757">
    <property type="term" value="F:chondroitin hydrolase activity"/>
    <property type="evidence" value="ECO:0007669"/>
    <property type="project" value="TreeGrafter"/>
</dbReference>
<reference evidence="5" key="1">
    <citation type="submission" date="2021-02" db="EMBL/GenBank/DDBJ databases">
        <title>Natronogracilivirga saccharolytica gen. nov. sp. nov. a new anaerobic, haloalkiliphilic carbohydrate-fermenting bacterium from soda lake and proposing of Cyclonatronumiaceae fam. nov. in the phylum Balneolaeota.</title>
        <authorList>
            <person name="Zhilina T.N."/>
            <person name="Sorokin D.Y."/>
            <person name="Zavarzina D.G."/>
            <person name="Toshchakov S.V."/>
            <person name="Kublanov I.V."/>
        </authorList>
    </citation>
    <scope>NUCLEOTIDE SEQUENCE</scope>
    <source>
        <strain evidence="5">Z-1702</strain>
    </source>
</reference>
<feature type="binding site" evidence="4">
    <location>
        <position position="249"/>
    </location>
    <ligand>
        <name>substrate</name>
    </ligand>
</feature>
<protein>
    <submittedName>
        <fullName evidence="5">Glycoside hydrolase family 88 protein</fullName>
    </submittedName>
</protein>
<feature type="binding site" evidence="4">
    <location>
        <position position="253"/>
    </location>
    <ligand>
        <name>substrate</name>
    </ligand>
</feature>
<dbReference type="GO" id="GO:0000272">
    <property type="term" value="P:polysaccharide catabolic process"/>
    <property type="evidence" value="ECO:0007669"/>
    <property type="project" value="TreeGrafter"/>
</dbReference>
<evidence type="ECO:0000256" key="3">
    <source>
        <dbReference type="PIRSR" id="PIRSR610905-1"/>
    </source>
</evidence>
<feature type="binding site" evidence="4">
    <location>
        <position position="237"/>
    </location>
    <ligand>
        <name>substrate</name>
    </ligand>
</feature>